<dbReference type="PROSITE" id="PS50928">
    <property type="entry name" value="ABC_TM1"/>
    <property type="match status" value="1"/>
</dbReference>
<dbReference type="EMBL" id="AP019376">
    <property type="protein sequence ID" value="BBH90920.1"/>
    <property type="molecule type" value="Genomic_DNA"/>
</dbReference>
<organism evidence="9">
    <name type="scientific">Thermosporothrix sp. COM3</name>
    <dbReference type="NCBI Taxonomy" id="2490863"/>
    <lineage>
        <taxon>Bacteria</taxon>
        <taxon>Bacillati</taxon>
        <taxon>Chloroflexota</taxon>
        <taxon>Ktedonobacteria</taxon>
        <taxon>Ktedonobacterales</taxon>
        <taxon>Thermosporotrichaceae</taxon>
        <taxon>Thermosporothrix</taxon>
    </lineage>
</organism>
<comment type="subcellular location">
    <subcellularLocation>
        <location evidence="1 7">Cell membrane</location>
        <topology evidence="1 7">Multi-pass membrane protein</topology>
    </subcellularLocation>
</comment>
<feature type="transmembrane region" description="Helical" evidence="7">
    <location>
        <begin position="143"/>
        <end position="162"/>
    </location>
</feature>
<dbReference type="InterPro" id="IPR005769">
    <property type="entry name" value="PhnE/PtxC"/>
</dbReference>
<keyword evidence="6 7" id="KW-0472">Membrane</keyword>
<feature type="transmembrane region" description="Helical" evidence="7">
    <location>
        <begin position="80"/>
        <end position="100"/>
    </location>
</feature>
<reference evidence="9" key="1">
    <citation type="submission" date="2018-12" db="EMBL/GenBank/DDBJ databases">
        <title>Novel natural products biosynthetic potential of the class Ktedonobacteria.</title>
        <authorList>
            <person name="Zheng Y."/>
            <person name="Saitou A."/>
            <person name="Wang C.M."/>
            <person name="Toyoda A."/>
            <person name="Minakuchi Y."/>
            <person name="Sekiguchi Y."/>
            <person name="Ueda K."/>
            <person name="Takano H."/>
            <person name="Sakai Y."/>
            <person name="Yokota A."/>
            <person name="Yabe S."/>
        </authorList>
    </citation>
    <scope>NUCLEOTIDE SEQUENCE</scope>
    <source>
        <strain evidence="9">COM3</strain>
    </source>
</reference>
<feature type="transmembrane region" description="Helical" evidence="7">
    <location>
        <begin position="271"/>
        <end position="298"/>
    </location>
</feature>
<evidence type="ECO:0000256" key="3">
    <source>
        <dbReference type="ARBA" id="ARBA00022475"/>
    </source>
</evidence>
<feature type="domain" description="ABC transmembrane type-1" evidence="8">
    <location>
        <begin position="223"/>
        <end position="406"/>
    </location>
</feature>
<evidence type="ECO:0000256" key="1">
    <source>
        <dbReference type="ARBA" id="ARBA00004651"/>
    </source>
</evidence>
<dbReference type="GO" id="GO:0015416">
    <property type="term" value="F:ABC-type phosphonate transporter activity"/>
    <property type="evidence" value="ECO:0007669"/>
    <property type="project" value="InterPro"/>
</dbReference>
<dbReference type="NCBIfam" id="TIGR01097">
    <property type="entry name" value="PhnE"/>
    <property type="match status" value="1"/>
</dbReference>
<name>A0A455ST86_9CHLR</name>
<evidence type="ECO:0000313" key="9">
    <source>
        <dbReference type="EMBL" id="BBH90920.1"/>
    </source>
</evidence>
<keyword evidence="2 7" id="KW-0813">Transport</keyword>
<dbReference type="InterPro" id="IPR000515">
    <property type="entry name" value="MetI-like"/>
</dbReference>
<accession>A0A455ST86</accession>
<feature type="transmembrane region" description="Helical" evidence="7">
    <location>
        <begin position="46"/>
        <end position="65"/>
    </location>
</feature>
<dbReference type="Gene3D" id="1.10.3720.10">
    <property type="entry name" value="MetI-like"/>
    <property type="match status" value="1"/>
</dbReference>
<evidence type="ECO:0000259" key="8">
    <source>
        <dbReference type="PROSITE" id="PS50928"/>
    </source>
</evidence>
<feature type="transmembrane region" description="Helical" evidence="7">
    <location>
        <begin position="222"/>
        <end position="250"/>
    </location>
</feature>
<evidence type="ECO:0000256" key="5">
    <source>
        <dbReference type="ARBA" id="ARBA00022989"/>
    </source>
</evidence>
<dbReference type="AlphaFoldDB" id="A0A455ST86"/>
<dbReference type="CDD" id="cd06261">
    <property type="entry name" value="TM_PBP2"/>
    <property type="match status" value="1"/>
</dbReference>
<feature type="transmembrane region" description="Helical" evidence="7">
    <location>
        <begin position="385"/>
        <end position="402"/>
    </location>
</feature>
<evidence type="ECO:0000256" key="2">
    <source>
        <dbReference type="ARBA" id="ARBA00022448"/>
    </source>
</evidence>
<proteinExistence type="inferred from homology"/>
<evidence type="ECO:0000256" key="7">
    <source>
        <dbReference type="RuleBase" id="RU363032"/>
    </source>
</evidence>
<comment type="similarity">
    <text evidence="7">Belongs to the binding-protein-dependent transport system permease family.</text>
</comment>
<feature type="transmembrane region" description="Helical" evidence="7">
    <location>
        <begin position="167"/>
        <end position="183"/>
    </location>
</feature>
<keyword evidence="3" id="KW-1003">Cell membrane</keyword>
<evidence type="ECO:0000256" key="4">
    <source>
        <dbReference type="ARBA" id="ARBA00022692"/>
    </source>
</evidence>
<dbReference type="SUPFAM" id="SSF161098">
    <property type="entry name" value="MetI-like"/>
    <property type="match status" value="1"/>
</dbReference>
<gene>
    <name evidence="9" type="ORF">KTC_56710</name>
</gene>
<dbReference type="Pfam" id="PF00528">
    <property type="entry name" value="BPD_transp_1"/>
    <property type="match status" value="1"/>
</dbReference>
<keyword evidence="4 7" id="KW-0812">Transmembrane</keyword>
<dbReference type="GO" id="GO:0005886">
    <property type="term" value="C:plasma membrane"/>
    <property type="evidence" value="ECO:0007669"/>
    <property type="project" value="UniProtKB-SubCell"/>
</dbReference>
<sequence length="414" mass="45096">MAIERNLKSGQATDPRLQKRYDFFQRFQHSPDRTLIHPLQTPKWSLTLPALLCALGIVLLAQHLISLGTYTVNWTIAFDLNSAVAILILVTGAVSMALKARHNLKELRSTQSIISLVVLLALAGFFFARVLNVGTFTYTLQTLDSNFLVSLLLACGLVFLAFRGSKFASGILFGLFIWWGFNIKDFDWLNALQGLFSSSAGAKLVKELLPPDWTYFGNILDALAITIQTAIVATILGVIGALPLSILAARNTSPHPIIYNTIRLLMNATRAIPSLVMALLFVPFLGLGPGAGIMGLGIHTISSLTKLYAEAIEAVKPQPIEALTSVGANGFKRFRWGVLPQAFPLLASYTIYAWESNGRDSTVVAFVGGGGLGFLLQANLSLFEYANVSVIIIVLVITVMLLDRLSDFVRSKII</sequence>
<keyword evidence="5 7" id="KW-1133">Transmembrane helix</keyword>
<protein>
    <recommendedName>
        <fullName evidence="8">ABC transmembrane type-1 domain-containing protein</fullName>
    </recommendedName>
</protein>
<dbReference type="PANTHER" id="PTHR30043">
    <property type="entry name" value="PHOSPHONATES TRANSPORT SYSTEM PERMEASE PROTEIN"/>
    <property type="match status" value="1"/>
</dbReference>
<evidence type="ECO:0000256" key="6">
    <source>
        <dbReference type="ARBA" id="ARBA00023136"/>
    </source>
</evidence>
<dbReference type="InterPro" id="IPR035906">
    <property type="entry name" value="MetI-like_sf"/>
</dbReference>
<dbReference type="PANTHER" id="PTHR30043:SF1">
    <property type="entry name" value="ABC TRANSPORT SYSTEM PERMEASE PROTEIN P69"/>
    <property type="match status" value="1"/>
</dbReference>
<feature type="transmembrane region" description="Helical" evidence="7">
    <location>
        <begin position="112"/>
        <end position="131"/>
    </location>
</feature>